<proteinExistence type="predicted"/>
<sequence>MSTDTWSLLPPEIAIQIGYHNVDDAQTLRTMRLVSQEMRRASTEPLFSVLGFYKEEDLVQCSQVLRKTPALAAAVNTVKMSVPLTGLSHPMLPCLHNVEEVHWSKNDPWDSGIARVYMVQTFPSATRLVLRDVVFEHPSKFTLFLATCNPLRALDVQRCGSASPELVFVPKHVALDVSELRDLTLVANSGWIKLPTMSSSGKLNLPTQLRTLKLLSDRDFIDVYIDESRDPCSLLMSILFLRFSASSLTQLTINPHSSARYANMALTNSSSACPSLTALTQMTFHIGILGGDTYASEVFFASFTANTMPRLITLRFVSRIQGEDDEAGWFSHLFQSRVRELHADSLRVKFPSLQTLVWALRAATYAFRTTGTVPELARTAAYRETMERGLLRRLEEVGMGDAERLRSLVVIEWLDPMYRPLSLAE</sequence>
<dbReference type="AlphaFoldDB" id="A0A8H6TIH7"/>
<dbReference type="OrthoDB" id="2976884at2759"/>
<protein>
    <submittedName>
        <fullName evidence="1">Uncharacterized protein</fullName>
    </submittedName>
</protein>
<organism evidence="1 2">
    <name type="scientific">Mycena chlorophos</name>
    <name type="common">Agaric fungus</name>
    <name type="synonym">Agaricus chlorophos</name>
    <dbReference type="NCBI Taxonomy" id="658473"/>
    <lineage>
        <taxon>Eukaryota</taxon>
        <taxon>Fungi</taxon>
        <taxon>Dikarya</taxon>
        <taxon>Basidiomycota</taxon>
        <taxon>Agaricomycotina</taxon>
        <taxon>Agaricomycetes</taxon>
        <taxon>Agaricomycetidae</taxon>
        <taxon>Agaricales</taxon>
        <taxon>Marasmiineae</taxon>
        <taxon>Mycenaceae</taxon>
        <taxon>Mycena</taxon>
    </lineage>
</organism>
<dbReference type="InterPro" id="IPR032675">
    <property type="entry name" value="LRR_dom_sf"/>
</dbReference>
<dbReference type="EMBL" id="JACAZE010000004">
    <property type="protein sequence ID" value="KAF7318338.1"/>
    <property type="molecule type" value="Genomic_DNA"/>
</dbReference>
<evidence type="ECO:0000313" key="2">
    <source>
        <dbReference type="Proteomes" id="UP000613580"/>
    </source>
</evidence>
<accession>A0A8H6TIH7</accession>
<dbReference type="Gene3D" id="3.80.10.10">
    <property type="entry name" value="Ribonuclease Inhibitor"/>
    <property type="match status" value="1"/>
</dbReference>
<evidence type="ECO:0000313" key="1">
    <source>
        <dbReference type="EMBL" id="KAF7318338.1"/>
    </source>
</evidence>
<keyword evidence="2" id="KW-1185">Reference proteome</keyword>
<gene>
    <name evidence="1" type="ORF">HMN09_00342600</name>
</gene>
<name>A0A8H6TIH7_MYCCL</name>
<comment type="caution">
    <text evidence="1">The sequence shown here is derived from an EMBL/GenBank/DDBJ whole genome shotgun (WGS) entry which is preliminary data.</text>
</comment>
<reference evidence="1" key="1">
    <citation type="submission" date="2020-05" db="EMBL/GenBank/DDBJ databases">
        <title>Mycena genomes resolve the evolution of fungal bioluminescence.</title>
        <authorList>
            <person name="Tsai I.J."/>
        </authorList>
    </citation>
    <scope>NUCLEOTIDE SEQUENCE</scope>
    <source>
        <strain evidence="1">110903Hualien_Pintung</strain>
    </source>
</reference>
<dbReference type="Proteomes" id="UP000613580">
    <property type="component" value="Unassembled WGS sequence"/>
</dbReference>